<protein>
    <submittedName>
        <fullName evidence="1">Uncharacterized protein</fullName>
    </submittedName>
</protein>
<organism evidence="1 2">
    <name type="scientific">Actinocorallia aurantiaca</name>
    <dbReference type="NCBI Taxonomy" id="46204"/>
    <lineage>
        <taxon>Bacteria</taxon>
        <taxon>Bacillati</taxon>
        <taxon>Actinomycetota</taxon>
        <taxon>Actinomycetes</taxon>
        <taxon>Streptosporangiales</taxon>
        <taxon>Thermomonosporaceae</taxon>
        <taxon>Actinocorallia</taxon>
    </lineage>
</organism>
<comment type="caution">
    <text evidence="1">The sequence shown here is derived from an EMBL/GenBank/DDBJ whole genome shotgun (WGS) entry which is preliminary data.</text>
</comment>
<dbReference type="Proteomes" id="UP001501842">
    <property type="component" value="Unassembled WGS sequence"/>
</dbReference>
<proteinExistence type="predicted"/>
<reference evidence="1 2" key="1">
    <citation type="journal article" date="2019" name="Int. J. Syst. Evol. Microbiol.">
        <title>The Global Catalogue of Microorganisms (GCM) 10K type strain sequencing project: providing services to taxonomists for standard genome sequencing and annotation.</title>
        <authorList>
            <consortium name="The Broad Institute Genomics Platform"/>
            <consortium name="The Broad Institute Genome Sequencing Center for Infectious Disease"/>
            <person name="Wu L."/>
            <person name="Ma J."/>
        </authorList>
    </citation>
    <scope>NUCLEOTIDE SEQUENCE [LARGE SCALE GENOMIC DNA]</scope>
    <source>
        <strain evidence="1 2">JCM 8201</strain>
    </source>
</reference>
<name>A0ABN3TVA7_9ACTN</name>
<evidence type="ECO:0000313" key="2">
    <source>
        <dbReference type="Proteomes" id="UP001501842"/>
    </source>
</evidence>
<dbReference type="EMBL" id="BAAATZ010000002">
    <property type="protein sequence ID" value="GAA2719196.1"/>
    <property type="molecule type" value="Genomic_DNA"/>
</dbReference>
<keyword evidence="2" id="KW-1185">Reference proteome</keyword>
<sequence length="78" mass="8826">MPSKRHSSIRVRFCRQALHQAMEDLERVLVLAGTLCLVGEHTEQAVWCLVLALGCVLPAPLWRCGRAVSRVCRDRNDK</sequence>
<evidence type="ECO:0000313" key="1">
    <source>
        <dbReference type="EMBL" id="GAA2719196.1"/>
    </source>
</evidence>
<accession>A0ABN3TVA7</accession>
<gene>
    <name evidence="1" type="ORF">GCM10010439_04230</name>
</gene>